<accession>A0A5A7PSM5</accession>
<evidence type="ECO:0000259" key="2">
    <source>
        <dbReference type="PROSITE" id="PS51222"/>
    </source>
</evidence>
<feature type="compositionally biased region" description="Acidic residues" evidence="1">
    <location>
        <begin position="104"/>
        <end position="119"/>
    </location>
</feature>
<feature type="compositionally biased region" description="Acidic residues" evidence="1">
    <location>
        <begin position="141"/>
        <end position="161"/>
    </location>
</feature>
<reference evidence="4" key="1">
    <citation type="journal article" date="2019" name="Curr. Biol.">
        <title>Genome Sequence of Striga asiatica Provides Insight into the Evolution of Plant Parasitism.</title>
        <authorList>
            <person name="Yoshida S."/>
            <person name="Kim S."/>
            <person name="Wafula E.K."/>
            <person name="Tanskanen J."/>
            <person name="Kim Y.M."/>
            <person name="Honaas L."/>
            <person name="Yang Z."/>
            <person name="Spallek T."/>
            <person name="Conn C.E."/>
            <person name="Ichihashi Y."/>
            <person name="Cheong K."/>
            <person name="Cui S."/>
            <person name="Der J.P."/>
            <person name="Gundlach H."/>
            <person name="Jiao Y."/>
            <person name="Hori C."/>
            <person name="Ishida J.K."/>
            <person name="Kasahara H."/>
            <person name="Kiba T."/>
            <person name="Kim M.S."/>
            <person name="Koo N."/>
            <person name="Laohavisit A."/>
            <person name="Lee Y.H."/>
            <person name="Lumba S."/>
            <person name="McCourt P."/>
            <person name="Mortimer J.C."/>
            <person name="Mutuku J.M."/>
            <person name="Nomura T."/>
            <person name="Sasaki-Sekimoto Y."/>
            <person name="Seto Y."/>
            <person name="Wang Y."/>
            <person name="Wakatake T."/>
            <person name="Sakakibara H."/>
            <person name="Demura T."/>
            <person name="Yamaguchi S."/>
            <person name="Yoneyama K."/>
            <person name="Manabe R.I."/>
            <person name="Nelson D.C."/>
            <person name="Schulman A.H."/>
            <person name="Timko M.P."/>
            <person name="dePamphilis C.W."/>
            <person name="Choi D."/>
            <person name="Shirasu K."/>
        </authorList>
    </citation>
    <scope>NUCLEOTIDE SEQUENCE [LARGE SCALE GENOMIC DNA]</scope>
    <source>
        <strain evidence="4">cv. UVA1</strain>
    </source>
</reference>
<gene>
    <name evidence="3" type="ORF">STAS_11932</name>
</gene>
<dbReference type="AlphaFoldDB" id="A0A5A7PSM5"/>
<feature type="region of interest" description="Disordered" evidence="1">
    <location>
        <begin position="1"/>
        <end position="287"/>
    </location>
</feature>
<evidence type="ECO:0000313" key="4">
    <source>
        <dbReference type="Proteomes" id="UP000325081"/>
    </source>
</evidence>
<evidence type="ECO:0000256" key="1">
    <source>
        <dbReference type="SAM" id="MobiDB-lite"/>
    </source>
</evidence>
<dbReference type="Proteomes" id="UP000325081">
    <property type="component" value="Unassembled WGS sequence"/>
</dbReference>
<proteinExistence type="predicted"/>
<name>A0A5A7PSM5_STRAF</name>
<keyword evidence="4" id="KW-1185">Reference proteome</keyword>
<protein>
    <submittedName>
        <fullName evidence="3">DCD (Development and Cell Death) domain protein</fullName>
    </submittedName>
</protein>
<feature type="compositionally biased region" description="Basic and acidic residues" evidence="1">
    <location>
        <begin position="70"/>
        <end position="80"/>
    </location>
</feature>
<feature type="region of interest" description="Disordered" evidence="1">
    <location>
        <begin position="488"/>
        <end position="521"/>
    </location>
</feature>
<dbReference type="Pfam" id="PF10539">
    <property type="entry name" value="Dev_Cell_Death"/>
    <property type="match status" value="1"/>
</dbReference>
<feature type="region of interest" description="Disordered" evidence="1">
    <location>
        <begin position="432"/>
        <end position="454"/>
    </location>
</feature>
<evidence type="ECO:0000313" key="3">
    <source>
        <dbReference type="EMBL" id="GER35641.1"/>
    </source>
</evidence>
<dbReference type="OrthoDB" id="1920894at2759"/>
<dbReference type="InterPro" id="IPR013989">
    <property type="entry name" value="Dev_and_cell_death_domain"/>
</dbReference>
<feature type="compositionally biased region" description="Basic and acidic residues" evidence="1">
    <location>
        <begin position="162"/>
        <end position="256"/>
    </location>
</feature>
<dbReference type="PANTHER" id="PTHR46444">
    <property type="entry name" value="DCD (DEVELOPMENT AND CELL DEATH) DOMAIN PROTEIN-RELATED"/>
    <property type="match status" value="1"/>
</dbReference>
<feature type="domain" description="DCD" evidence="2">
    <location>
        <begin position="288"/>
        <end position="429"/>
    </location>
</feature>
<dbReference type="EMBL" id="BKCP01004995">
    <property type="protein sequence ID" value="GER35641.1"/>
    <property type="molecule type" value="Genomic_DNA"/>
</dbReference>
<comment type="caution">
    <text evidence="3">The sequence shown here is derived from an EMBL/GenBank/DDBJ whole genome shotgun (WGS) entry which is preliminary data.</text>
</comment>
<sequence length="662" mass="75310">MVNTGDKKGSASSSTTPMGNEVAENDSGEKGTSLPLAEPNANDQFEDNVEIPSQEADDKGPEEFLDPEESEKVTEVRNNDENILATEMNNENKAKSHQNITEHDETDDLGGLMWDDEEKMSEGDSDDHVGDKGGASYEVSGNEEDDEDEVSADETSEEDYNKDEVGRDDTTKVSEGEEREVKAKEDTSKAKENGNKRKPVAKEENRETVVKEDESKPKVKEDERGTKAKQDTKEANDSRSDKQAADLGNHKDSNERSKKKKARVGMSKKMGPKDKSESSQKRKGKKRVESMGMIFMCSSKTKNDCYLYKVLGLPESKKDIVEKIYTGMRLFLYDVDLKLLYGIYKAAGPGGYNIEPKAFKSQFPAQDTDTVVSNALYHAKVRFTVLDDCLPLPEEKFKKVIKENYFTKTKFDCQLKADQVKKLCKLFVNSSKGPLPKKPPRRAEKKLHPLHQESKKRVRLVKDEQTQAILYRDRRPHKRPRKAVVISSPLGPRQLPPRAPLAAYASPHRTTSSYRRDPYPYRDEQEYPYQVNGRDSYYRDRDRLYTYPSVERRDAYMDVGLRGRDLYLERRDLPRDAVYGELSYGGGGAYGLRDRDRVLSDSHDGYGEGLYLERGGAHSSLSFESRYRPDSFVLTRRLPLADDPIYSREYASRAGLDREYRL</sequence>
<dbReference type="SMART" id="SM00767">
    <property type="entry name" value="DCD"/>
    <property type="match status" value="1"/>
</dbReference>
<dbReference type="PROSITE" id="PS51222">
    <property type="entry name" value="DCD"/>
    <property type="match status" value="1"/>
</dbReference>
<feature type="compositionally biased region" description="Basic and acidic residues" evidence="1">
    <location>
        <begin position="271"/>
        <end position="280"/>
    </location>
</feature>
<dbReference type="PANTHER" id="PTHR46444:SF11">
    <property type="entry name" value="DCD DOMAIN-CONTAINING PROTEIN"/>
    <property type="match status" value="1"/>
</dbReference>
<organism evidence="3 4">
    <name type="scientific">Striga asiatica</name>
    <name type="common">Asiatic witchweed</name>
    <name type="synonym">Buchnera asiatica</name>
    <dbReference type="NCBI Taxonomy" id="4170"/>
    <lineage>
        <taxon>Eukaryota</taxon>
        <taxon>Viridiplantae</taxon>
        <taxon>Streptophyta</taxon>
        <taxon>Embryophyta</taxon>
        <taxon>Tracheophyta</taxon>
        <taxon>Spermatophyta</taxon>
        <taxon>Magnoliopsida</taxon>
        <taxon>eudicotyledons</taxon>
        <taxon>Gunneridae</taxon>
        <taxon>Pentapetalae</taxon>
        <taxon>asterids</taxon>
        <taxon>lamiids</taxon>
        <taxon>Lamiales</taxon>
        <taxon>Orobanchaceae</taxon>
        <taxon>Buchnereae</taxon>
        <taxon>Striga</taxon>
    </lineage>
</organism>
<feature type="compositionally biased region" description="Basic and acidic residues" evidence="1">
    <location>
        <begin position="120"/>
        <end position="131"/>
    </location>
</feature>